<evidence type="ECO:0000313" key="2">
    <source>
        <dbReference type="EMBL" id="KAK3801700.1"/>
    </source>
</evidence>
<protein>
    <submittedName>
        <fullName evidence="2">Uncharacterized protein</fullName>
    </submittedName>
</protein>
<evidence type="ECO:0000256" key="1">
    <source>
        <dbReference type="SAM" id="Phobius"/>
    </source>
</evidence>
<name>A0AAE1B9C2_9GAST</name>
<dbReference type="EMBL" id="JAWDGP010000286">
    <property type="protein sequence ID" value="KAK3801700.1"/>
    <property type="molecule type" value="Genomic_DNA"/>
</dbReference>
<comment type="caution">
    <text evidence="2">The sequence shown here is derived from an EMBL/GenBank/DDBJ whole genome shotgun (WGS) entry which is preliminary data.</text>
</comment>
<accession>A0AAE1B9C2</accession>
<feature type="transmembrane region" description="Helical" evidence="1">
    <location>
        <begin position="6"/>
        <end position="25"/>
    </location>
</feature>
<keyword evidence="1" id="KW-0812">Transmembrane</keyword>
<organism evidence="2 3">
    <name type="scientific">Elysia crispata</name>
    <name type="common">lettuce slug</name>
    <dbReference type="NCBI Taxonomy" id="231223"/>
    <lineage>
        <taxon>Eukaryota</taxon>
        <taxon>Metazoa</taxon>
        <taxon>Spiralia</taxon>
        <taxon>Lophotrochozoa</taxon>
        <taxon>Mollusca</taxon>
        <taxon>Gastropoda</taxon>
        <taxon>Heterobranchia</taxon>
        <taxon>Euthyneura</taxon>
        <taxon>Panpulmonata</taxon>
        <taxon>Sacoglossa</taxon>
        <taxon>Placobranchoidea</taxon>
        <taxon>Plakobranchidae</taxon>
        <taxon>Elysia</taxon>
    </lineage>
</organism>
<dbReference type="AlphaFoldDB" id="A0AAE1B9C2"/>
<proteinExistence type="predicted"/>
<keyword evidence="1" id="KW-1133">Transmembrane helix</keyword>
<evidence type="ECO:0000313" key="3">
    <source>
        <dbReference type="Proteomes" id="UP001283361"/>
    </source>
</evidence>
<sequence length="75" mass="8752">MNLYKLVSTGMAVFITLSISVLTIVKKKLLCPPLFLRTSLNKEIRYLKWSHAFRGRAERAAVDRRASYLWDHLDE</sequence>
<keyword evidence="3" id="KW-1185">Reference proteome</keyword>
<reference evidence="2" key="1">
    <citation type="journal article" date="2023" name="G3 (Bethesda)">
        <title>A reference genome for the long-term kleptoplast-retaining sea slug Elysia crispata morphotype clarki.</title>
        <authorList>
            <person name="Eastman K.E."/>
            <person name="Pendleton A.L."/>
            <person name="Shaikh M.A."/>
            <person name="Suttiyut T."/>
            <person name="Ogas R."/>
            <person name="Tomko P."/>
            <person name="Gavelis G."/>
            <person name="Widhalm J.R."/>
            <person name="Wisecaver J.H."/>
        </authorList>
    </citation>
    <scope>NUCLEOTIDE SEQUENCE</scope>
    <source>
        <strain evidence="2">ECLA1</strain>
    </source>
</reference>
<gene>
    <name evidence="2" type="ORF">RRG08_033886</name>
</gene>
<dbReference type="Proteomes" id="UP001283361">
    <property type="component" value="Unassembled WGS sequence"/>
</dbReference>
<keyword evidence="1" id="KW-0472">Membrane</keyword>